<name>A0AAN9XLD3_PSOTE</name>
<organism evidence="1 2">
    <name type="scientific">Psophocarpus tetragonolobus</name>
    <name type="common">Winged bean</name>
    <name type="synonym">Dolichos tetragonolobus</name>
    <dbReference type="NCBI Taxonomy" id="3891"/>
    <lineage>
        <taxon>Eukaryota</taxon>
        <taxon>Viridiplantae</taxon>
        <taxon>Streptophyta</taxon>
        <taxon>Embryophyta</taxon>
        <taxon>Tracheophyta</taxon>
        <taxon>Spermatophyta</taxon>
        <taxon>Magnoliopsida</taxon>
        <taxon>eudicotyledons</taxon>
        <taxon>Gunneridae</taxon>
        <taxon>Pentapetalae</taxon>
        <taxon>rosids</taxon>
        <taxon>fabids</taxon>
        <taxon>Fabales</taxon>
        <taxon>Fabaceae</taxon>
        <taxon>Papilionoideae</taxon>
        <taxon>50 kb inversion clade</taxon>
        <taxon>NPAAA clade</taxon>
        <taxon>indigoferoid/millettioid clade</taxon>
        <taxon>Phaseoleae</taxon>
        <taxon>Psophocarpus</taxon>
    </lineage>
</organism>
<reference evidence="1 2" key="1">
    <citation type="submission" date="2024-01" db="EMBL/GenBank/DDBJ databases">
        <title>The genomes of 5 underutilized Papilionoideae crops provide insights into root nodulation and disease resistanc.</title>
        <authorList>
            <person name="Jiang F."/>
        </authorList>
    </citation>
    <scope>NUCLEOTIDE SEQUENCE [LARGE SCALE GENOMIC DNA]</scope>
    <source>
        <strain evidence="1">DUOXIRENSHENG_FW03</strain>
        <tissue evidence="1">Leaves</tissue>
    </source>
</reference>
<keyword evidence="2" id="KW-1185">Reference proteome</keyword>
<proteinExistence type="predicted"/>
<gene>
    <name evidence="1" type="ORF">VNO78_17433</name>
</gene>
<dbReference type="AlphaFoldDB" id="A0AAN9XLD3"/>
<sequence>MMSRLTTMEMDGTYLASMIFQYAGLFSVFSTRRQPKLTQSLMVPPPPSVMRAPLCLHSLCYTTARSTKSQVTTPTLLESRSTES</sequence>
<comment type="caution">
    <text evidence="1">The sequence shown here is derived from an EMBL/GenBank/DDBJ whole genome shotgun (WGS) entry which is preliminary data.</text>
</comment>
<accession>A0AAN9XLD3</accession>
<protein>
    <submittedName>
        <fullName evidence="1">Uncharacterized protein</fullName>
    </submittedName>
</protein>
<dbReference type="EMBL" id="JAYMYS010000004">
    <property type="protein sequence ID" value="KAK7396431.1"/>
    <property type="molecule type" value="Genomic_DNA"/>
</dbReference>
<evidence type="ECO:0000313" key="1">
    <source>
        <dbReference type="EMBL" id="KAK7396431.1"/>
    </source>
</evidence>
<dbReference type="Proteomes" id="UP001386955">
    <property type="component" value="Unassembled WGS sequence"/>
</dbReference>
<evidence type="ECO:0000313" key="2">
    <source>
        <dbReference type="Proteomes" id="UP001386955"/>
    </source>
</evidence>